<sequence>MRLLVVEDDALIAAGVRDALLQADYQVDLLAAGRQVAAVLADGVHDLLLLDLGLPDIDGLALVRQLREAGATLPILILTARDGLKDRVAGLHDGADDYLTKPFQLPELLARVHALLRRSRSASTSRLTIGPLQLNLATHEAQLDGQPLALTGREWHLLRLLALEAPSVVPKRKLADSLSRWDKEITDNAVEIYVSRLRAKLSTAAVQLRTVRGIGYRLEV</sequence>
<dbReference type="Proteomes" id="UP001200741">
    <property type="component" value="Unassembled WGS sequence"/>
</dbReference>
<dbReference type="InterPro" id="IPR039420">
    <property type="entry name" value="WalR-like"/>
</dbReference>
<dbReference type="CDD" id="cd00383">
    <property type="entry name" value="trans_reg_C"/>
    <property type="match status" value="1"/>
</dbReference>
<dbReference type="PROSITE" id="PS51755">
    <property type="entry name" value="OMPR_PHOB"/>
    <property type="match status" value="1"/>
</dbReference>
<dbReference type="PANTHER" id="PTHR48111">
    <property type="entry name" value="REGULATOR OF RPOS"/>
    <property type="match status" value="1"/>
</dbReference>
<evidence type="ECO:0000313" key="9">
    <source>
        <dbReference type="Proteomes" id="UP001200741"/>
    </source>
</evidence>
<reference evidence="8 9" key="1">
    <citation type="submission" date="2021-12" db="EMBL/GenBank/DDBJ databases">
        <title>Genome seq of P8.</title>
        <authorList>
            <person name="Seo T."/>
        </authorList>
    </citation>
    <scope>NUCLEOTIDE SEQUENCE [LARGE SCALE GENOMIC DNA]</scope>
    <source>
        <strain evidence="8 9">P8</strain>
    </source>
</reference>
<dbReference type="InterPro" id="IPR036388">
    <property type="entry name" value="WH-like_DNA-bd_sf"/>
</dbReference>
<dbReference type="PANTHER" id="PTHR48111:SF67">
    <property type="entry name" value="TRANSCRIPTIONAL REGULATORY PROTEIN TCTD"/>
    <property type="match status" value="1"/>
</dbReference>
<dbReference type="Gene3D" id="3.40.50.2300">
    <property type="match status" value="1"/>
</dbReference>
<feature type="domain" description="OmpR/PhoB-type" evidence="7">
    <location>
        <begin position="124"/>
        <end position="220"/>
    </location>
</feature>
<dbReference type="RefSeq" id="WP_233375686.1">
    <property type="nucleotide sequence ID" value="NZ_JAJTWU010000021.1"/>
</dbReference>
<protein>
    <submittedName>
        <fullName evidence="8">Response regulator</fullName>
    </submittedName>
</protein>
<dbReference type="SUPFAM" id="SSF52172">
    <property type="entry name" value="CheY-like"/>
    <property type="match status" value="1"/>
</dbReference>
<organism evidence="8 9">
    <name type="scientific">Pelomonas cellulosilytica</name>
    <dbReference type="NCBI Taxonomy" id="2906762"/>
    <lineage>
        <taxon>Bacteria</taxon>
        <taxon>Pseudomonadati</taxon>
        <taxon>Pseudomonadota</taxon>
        <taxon>Betaproteobacteria</taxon>
        <taxon>Burkholderiales</taxon>
        <taxon>Sphaerotilaceae</taxon>
        <taxon>Roseateles</taxon>
    </lineage>
</organism>
<accession>A0ABS8Y359</accession>
<evidence type="ECO:0000256" key="1">
    <source>
        <dbReference type="ARBA" id="ARBA00023015"/>
    </source>
</evidence>
<keyword evidence="4" id="KW-0597">Phosphoprotein</keyword>
<dbReference type="SMART" id="SM00862">
    <property type="entry name" value="Trans_reg_C"/>
    <property type="match status" value="1"/>
</dbReference>
<dbReference type="Gene3D" id="1.10.10.10">
    <property type="entry name" value="Winged helix-like DNA-binding domain superfamily/Winged helix DNA-binding domain"/>
    <property type="match status" value="1"/>
</dbReference>
<keyword evidence="1" id="KW-0805">Transcription regulation</keyword>
<dbReference type="SMART" id="SM00448">
    <property type="entry name" value="REC"/>
    <property type="match status" value="1"/>
</dbReference>
<gene>
    <name evidence="8" type="ORF">LXT13_27945</name>
</gene>
<evidence type="ECO:0000256" key="2">
    <source>
        <dbReference type="ARBA" id="ARBA00023125"/>
    </source>
</evidence>
<dbReference type="PROSITE" id="PS50110">
    <property type="entry name" value="RESPONSE_REGULATORY"/>
    <property type="match status" value="1"/>
</dbReference>
<evidence type="ECO:0000259" key="7">
    <source>
        <dbReference type="PROSITE" id="PS51755"/>
    </source>
</evidence>
<dbReference type="Pfam" id="PF00486">
    <property type="entry name" value="Trans_reg_C"/>
    <property type="match status" value="1"/>
</dbReference>
<evidence type="ECO:0000256" key="3">
    <source>
        <dbReference type="ARBA" id="ARBA00023163"/>
    </source>
</evidence>
<keyword evidence="9" id="KW-1185">Reference proteome</keyword>
<dbReference type="Pfam" id="PF00072">
    <property type="entry name" value="Response_reg"/>
    <property type="match status" value="1"/>
</dbReference>
<name>A0ABS8Y359_9BURK</name>
<dbReference type="EMBL" id="JAJTWU010000021">
    <property type="protein sequence ID" value="MCE4558213.1"/>
    <property type="molecule type" value="Genomic_DNA"/>
</dbReference>
<keyword evidence="2 5" id="KW-0238">DNA-binding</keyword>
<dbReference type="Gene3D" id="6.10.250.690">
    <property type="match status" value="1"/>
</dbReference>
<evidence type="ECO:0000259" key="6">
    <source>
        <dbReference type="PROSITE" id="PS50110"/>
    </source>
</evidence>
<dbReference type="InterPro" id="IPR001789">
    <property type="entry name" value="Sig_transdc_resp-reg_receiver"/>
</dbReference>
<comment type="caution">
    <text evidence="8">The sequence shown here is derived from an EMBL/GenBank/DDBJ whole genome shotgun (WGS) entry which is preliminary data.</text>
</comment>
<feature type="DNA-binding region" description="OmpR/PhoB-type" evidence="5">
    <location>
        <begin position="124"/>
        <end position="220"/>
    </location>
</feature>
<dbReference type="InterPro" id="IPR001867">
    <property type="entry name" value="OmpR/PhoB-type_DNA-bd"/>
</dbReference>
<feature type="domain" description="Response regulatory" evidence="6">
    <location>
        <begin position="2"/>
        <end position="116"/>
    </location>
</feature>
<keyword evidence="3" id="KW-0804">Transcription</keyword>
<evidence type="ECO:0000313" key="8">
    <source>
        <dbReference type="EMBL" id="MCE4558213.1"/>
    </source>
</evidence>
<evidence type="ECO:0000256" key="4">
    <source>
        <dbReference type="PROSITE-ProRule" id="PRU00169"/>
    </source>
</evidence>
<evidence type="ECO:0000256" key="5">
    <source>
        <dbReference type="PROSITE-ProRule" id="PRU01091"/>
    </source>
</evidence>
<feature type="modified residue" description="4-aspartylphosphate" evidence="4">
    <location>
        <position position="51"/>
    </location>
</feature>
<proteinExistence type="predicted"/>
<dbReference type="InterPro" id="IPR011006">
    <property type="entry name" value="CheY-like_superfamily"/>
</dbReference>